<dbReference type="Pfam" id="PF22740">
    <property type="entry name" value="PapZ_C"/>
    <property type="match status" value="1"/>
</dbReference>
<feature type="compositionally biased region" description="Basic residues" evidence="1">
    <location>
        <begin position="175"/>
        <end position="187"/>
    </location>
</feature>
<protein>
    <recommendedName>
        <fullName evidence="2">RapZ C-terminal domain-containing protein</fullName>
    </recommendedName>
</protein>
<keyword evidence="4" id="KW-1185">Reference proteome</keyword>
<dbReference type="OrthoDB" id="10267139at2759"/>
<evidence type="ECO:0000256" key="1">
    <source>
        <dbReference type="SAM" id="MobiDB-lite"/>
    </source>
</evidence>
<sequence length="202" mass="22937">MSAEDIPPETKLVHVSLYSYGHVNGPITSQDGDASQNTLSYNIRHLPNPPRHLRSKTNGLSRRLQKEFLQHDIVEKYLERVLTELVEALIVEYDRQGSLDENPEVLLTVTVCCEEGRHRSVAFIEELAQRLKCFKNGDGQSRQWQLHANITHRDIQVRSNDDSEGPLSDMANLKAAKKGSRQKKRGGNGRNFISPDEEFDGF</sequence>
<accession>A0A1V6TR21</accession>
<dbReference type="AlphaFoldDB" id="A0A1V6TR21"/>
<dbReference type="STRING" id="303698.A0A1V6TR21"/>
<comment type="caution">
    <text evidence="3">The sequence shown here is derived from an EMBL/GenBank/DDBJ whole genome shotgun (WGS) entry which is preliminary data.</text>
</comment>
<evidence type="ECO:0000259" key="2">
    <source>
        <dbReference type="Pfam" id="PF22740"/>
    </source>
</evidence>
<evidence type="ECO:0000313" key="3">
    <source>
        <dbReference type="EMBL" id="OQE28731.1"/>
    </source>
</evidence>
<evidence type="ECO:0000313" key="4">
    <source>
        <dbReference type="Proteomes" id="UP000191285"/>
    </source>
</evidence>
<reference evidence="4" key="1">
    <citation type="journal article" date="2017" name="Nat. Microbiol.">
        <title>Global analysis of biosynthetic gene clusters reveals vast potential of secondary metabolite production in Penicillium species.</title>
        <authorList>
            <person name="Nielsen J.C."/>
            <person name="Grijseels S."/>
            <person name="Prigent S."/>
            <person name="Ji B."/>
            <person name="Dainat J."/>
            <person name="Nielsen K.F."/>
            <person name="Frisvad J.C."/>
            <person name="Workman M."/>
            <person name="Nielsen J."/>
        </authorList>
    </citation>
    <scope>NUCLEOTIDE SEQUENCE [LARGE SCALE GENOMIC DNA]</scope>
    <source>
        <strain evidence="4">IBT 24891</strain>
    </source>
</reference>
<name>A0A1V6TR21_9EURO</name>
<dbReference type="Proteomes" id="UP000191285">
    <property type="component" value="Unassembled WGS sequence"/>
</dbReference>
<feature type="region of interest" description="Disordered" evidence="1">
    <location>
        <begin position="174"/>
        <end position="202"/>
    </location>
</feature>
<feature type="domain" description="RapZ C-terminal" evidence="2">
    <location>
        <begin position="14"/>
        <end position="133"/>
    </location>
</feature>
<dbReference type="EMBL" id="MLKD01000003">
    <property type="protein sequence ID" value="OQE28731.1"/>
    <property type="molecule type" value="Genomic_DNA"/>
</dbReference>
<proteinExistence type="predicted"/>
<gene>
    <name evidence="3" type="ORF">PENSTE_c003G07015</name>
</gene>
<dbReference type="InterPro" id="IPR053931">
    <property type="entry name" value="RapZ_C"/>
</dbReference>
<organism evidence="3 4">
    <name type="scientific">Penicillium steckii</name>
    <dbReference type="NCBI Taxonomy" id="303698"/>
    <lineage>
        <taxon>Eukaryota</taxon>
        <taxon>Fungi</taxon>
        <taxon>Dikarya</taxon>
        <taxon>Ascomycota</taxon>
        <taxon>Pezizomycotina</taxon>
        <taxon>Eurotiomycetes</taxon>
        <taxon>Eurotiomycetidae</taxon>
        <taxon>Eurotiales</taxon>
        <taxon>Aspergillaceae</taxon>
        <taxon>Penicillium</taxon>
    </lineage>
</organism>